<dbReference type="PANTHER" id="PTHR43394">
    <property type="entry name" value="ATP-DEPENDENT PERMEASE MDL1, MITOCHONDRIAL"/>
    <property type="match status" value="1"/>
</dbReference>
<feature type="transmembrane region" description="Helical" evidence="11">
    <location>
        <begin position="135"/>
        <end position="157"/>
    </location>
</feature>
<feature type="domain" description="ABC transmembrane type-1" evidence="13">
    <location>
        <begin position="96"/>
        <end position="381"/>
    </location>
</feature>
<evidence type="ECO:0000259" key="13">
    <source>
        <dbReference type="PROSITE" id="PS50929"/>
    </source>
</evidence>
<protein>
    <submittedName>
        <fullName evidence="14">Multidrug export ATP-binding/permease protein SAV1866</fullName>
        <ecNumber evidence="14">3.6.3.-</ecNumber>
    </submittedName>
</protein>
<dbReference type="FunFam" id="3.40.50.300:FF:000299">
    <property type="entry name" value="ABC transporter ATP-binding protein/permease"/>
    <property type="match status" value="1"/>
</dbReference>
<dbReference type="InterPro" id="IPR027417">
    <property type="entry name" value="P-loop_NTPase"/>
</dbReference>
<proteinExistence type="inferred from homology"/>
<evidence type="ECO:0000256" key="5">
    <source>
        <dbReference type="ARBA" id="ARBA00022741"/>
    </source>
</evidence>
<dbReference type="EC" id="3.6.3.-" evidence="14"/>
<dbReference type="PANTHER" id="PTHR43394:SF1">
    <property type="entry name" value="ATP-BINDING CASSETTE SUB-FAMILY B MEMBER 10, MITOCHONDRIAL"/>
    <property type="match status" value="1"/>
</dbReference>
<keyword evidence="7 11" id="KW-1133">Transmembrane helix</keyword>
<dbReference type="AlphaFoldDB" id="A0A378WK91"/>
<keyword evidence="6 14" id="KW-0067">ATP-binding</keyword>
<keyword evidence="5" id="KW-0547">Nucleotide-binding</keyword>
<evidence type="ECO:0000256" key="4">
    <source>
        <dbReference type="ARBA" id="ARBA00022692"/>
    </source>
</evidence>
<evidence type="ECO:0000256" key="11">
    <source>
        <dbReference type="SAM" id="Phobius"/>
    </source>
</evidence>
<evidence type="ECO:0000256" key="6">
    <source>
        <dbReference type="ARBA" id="ARBA00022840"/>
    </source>
</evidence>
<gene>
    <name evidence="14" type="ORF">NCTC13184_00500</name>
</gene>
<comment type="similarity">
    <text evidence="9">Belongs to the ABC transporter superfamily. Lipid exporter (TC 3.A.1.106) family.</text>
</comment>
<dbReference type="EMBL" id="UGRU01000001">
    <property type="protein sequence ID" value="SUA41167.1"/>
    <property type="molecule type" value="Genomic_DNA"/>
</dbReference>
<evidence type="ECO:0000256" key="7">
    <source>
        <dbReference type="ARBA" id="ARBA00022989"/>
    </source>
</evidence>
<dbReference type="RefSeq" id="WP_084491800.1">
    <property type="nucleotide sequence ID" value="NZ_JAJFOE010000001.1"/>
</dbReference>
<evidence type="ECO:0000313" key="15">
    <source>
        <dbReference type="Proteomes" id="UP000255082"/>
    </source>
</evidence>
<keyword evidence="2" id="KW-0813">Transport</keyword>
<keyword evidence="4 11" id="KW-0812">Transmembrane</keyword>
<feature type="transmembrane region" description="Helical" evidence="11">
    <location>
        <begin position="94"/>
        <end position="115"/>
    </location>
</feature>
<dbReference type="GO" id="GO:0005524">
    <property type="term" value="F:ATP binding"/>
    <property type="evidence" value="ECO:0007669"/>
    <property type="project" value="UniProtKB-KW"/>
</dbReference>
<dbReference type="InterPro" id="IPR003439">
    <property type="entry name" value="ABC_transporter-like_ATP-bd"/>
</dbReference>
<keyword evidence="14" id="KW-0378">Hydrolase</keyword>
<feature type="region of interest" description="Disordered" evidence="10">
    <location>
        <begin position="1"/>
        <end position="64"/>
    </location>
</feature>
<feature type="transmembrane region" description="Helical" evidence="11">
    <location>
        <begin position="238"/>
        <end position="256"/>
    </location>
</feature>
<dbReference type="GO" id="GO:0015421">
    <property type="term" value="F:ABC-type oligopeptide transporter activity"/>
    <property type="evidence" value="ECO:0007669"/>
    <property type="project" value="TreeGrafter"/>
</dbReference>
<dbReference type="InterPro" id="IPR011527">
    <property type="entry name" value="ABC1_TM_dom"/>
</dbReference>
<dbReference type="Gene3D" id="3.40.50.300">
    <property type="entry name" value="P-loop containing nucleotide triphosphate hydrolases"/>
    <property type="match status" value="1"/>
</dbReference>
<dbReference type="PROSITE" id="PS00211">
    <property type="entry name" value="ABC_TRANSPORTER_1"/>
    <property type="match status" value="1"/>
</dbReference>
<dbReference type="GO" id="GO:0016887">
    <property type="term" value="F:ATP hydrolysis activity"/>
    <property type="evidence" value="ECO:0007669"/>
    <property type="project" value="InterPro"/>
</dbReference>
<dbReference type="Pfam" id="PF00664">
    <property type="entry name" value="ABC_membrane"/>
    <property type="match status" value="1"/>
</dbReference>
<evidence type="ECO:0000256" key="2">
    <source>
        <dbReference type="ARBA" id="ARBA00022448"/>
    </source>
</evidence>
<dbReference type="CDD" id="cd18546">
    <property type="entry name" value="ABC_6TM_Rv0194_D2_like"/>
    <property type="match status" value="1"/>
</dbReference>
<dbReference type="SUPFAM" id="SSF52540">
    <property type="entry name" value="P-loop containing nucleoside triphosphate hydrolases"/>
    <property type="match status" value="1"/>
</dbReference>
<evidence type="ECO:0000256" key="3">
    <source>
        <dbReference type="ARBA" id="ARBA00022475"/>
    </source>
</evidence>
<sequence length="666" mass="71661">MPENPSEDAASRTNTDRAGTNTGRPEAAAHDEATGALRVDADSADADSAAGADSEADWRGVAAEEGEQTDAVNLALAARSRRLLWSLIRPYRRWAAAALVLIVIDNAALVATPLFVAHGVDTGVGRALDGDWLPLTLAVGGILACTALGGVTTFLFLRISGRLSQQVLFDLRLRVFTHVQRLSIDFHENYTSGKIVARLTSDLESLEDLLERALNDALSAVLSVVTIAGILLWLDIPLAAVVLLGFVPLVFVTRWAQRRQRAGYRRTRGAIAKVVVHFVETMGGIRAVQAFRREERNEAILVDSDAEYRAANISALHGMAAYIGLVRLISNVTNVVILVVGAWRVIHGHTEIGVLAAFLLYLRQFYGPLDELAQVFNSYQSAAAALERISGVLEERPSVAEPDAPHPLDRARGELRLSDVEFGYPSRDDVSGTENRPVRSVLPRFSLTVAAGQVVALVGATGAGKSTLAKLIARFYDPTSGTVSLDGIDLRTIADADLRRAVAMVTQESYLFSGSVADNIRLGRPEATDAEVFAAARAVGLYDFVMSLPDGFDTDVRKRGGRLSAGQRQLVAFARVFLADPAVIVLDEATSSLDIPGERQVQRALETVLRGRTAVIIAHRLSTVAIADRVLVMDSGRIVEDGTPADLIASTGRFAALHTAWRESLV</sequence>
<feature type="compositionally biased region" description="Polar residues" evidence="10">
    <location>
        <begin position="11"/>
        <end position="23"/>
    </location>
</feature>
<name>A0A378WK91_9NOCA</name>
<evidence type="ECO:0000313" key="14">
    <source>
        <dbReference type="EMBL" id="SUA41167.1"/>
    </source>
</evidence>
<dbReference type="InterPro" id="IPR003593">
    <property type="entry name" value="AAA+_ATPase"/>
</dbReference>
<dbReference type="SMART" id="SM00382">
    <property type="entry name" value="AAA"/>
    <property type="match status" value="1"/>
</dbReference>
<dbReference type="Proteomes" id="UP000255082">
    <property type="component" value="Unassembled WGS sequence"/>
</dbReference>
<keyword evidence="3" id="KW-1003">Cell membrane</keyword>
<keyword evidence="8 11" id="KW-0472">Membrane</keyword>
<feature type="transmembrane region" description="Helical" evidence="11">
    <location>
        <begin position="213"/>
        <end position="232"/>
    </location>
</feature>
<dbReference type="PROSITE" id="PS50893">
    <property type="entry name" value="ABC_TRANSPORTER_2"/>
    <property type="match status" value="1"/>
</dbReference>
<dbReference type="SUPFAM" id="SSF90123">
    <property type="entry name" value="ABC transporter transmembrane region"/>
    <property type="match status" value="1"/>
</dbReference>
<dbReference type="InterPro" id="IPR036640">
    <property type="entry name" value="ABC1_TM_sf"/>
</dbReference>
<accession>A0A378WK91</accession>
<reference evidence="14 15" key="1">
    <citation type="submission" date="2018-06" db="EMBL/GenBank/DDBJ databases">
        <authorList>
            <consortium name="Pathogen Informatics"/>
            <person name="Doyle S."/>
        </authorList>
    </citation>
    <scope>NUCLEOTIDE SEQUENCE [LARGE SCALE GENOMIC DNA]</scope>
    <source>
        <strain evidence="14 15">NCTC13184</strain>
    </source>
</reference>
<evidence type="ECO:0000256" key="9">
    <source>
        <dbReference type="ARBA" id="ARBA00061644"/>
    </source>
</evidence>
<dbReference type="InterPro" id="IPR017871">
    <property type="entry name" value="ABC_transporter-like_CS"/>
</dbReference>
<organism evidence="14 15">
    <name type="scientific">Nocardia africana</name>
    <dbReference type="NCBI Taxonomy" id="134964"/>
    <lineage>
        <taxon>Bacteria</taxon>
        <taxon>Bacillati</taxon>
        <taxon>Actinomycetota</taxon>
        <taxon>Actinomycetes</taxon>
        <taxon>Mycobacteriales</taxon>
        <taxon>Nocardiaceae</taxon>
        <taxon>Nocardia</taxon>
    </lineage>
</organism>
<evidence type="ECO:0000256" key="1">
    <source>
        <dbReference type="ARBA" id="ARBA00004651"/>
    </source>
</evidence>
<dbReference type="Gene3D" id="1.20.1560.10">
    <property type="entry name" value="ABC transporter type 1, transmembrane domain"/>
    <property type="match status" value="1"/>
</dbReference>
<evidence type="ECO:0000256" key="8">
    <source>
        <dbReference type="ARBA" id="ARBA00023136"/>
    </source>
</evidence>
<evidence type="ECO:0000259" key="12">
    <source>
        <dbReference type="PROSITE" id="PS50893"/>
    </source>
</evidence>
<dbReference type="PROSITE" id="PS50929">
    <property type="entry name" value="ABC_TM1F"/>
    <property type="match status" value="1"/>
</dbReference>
<feature type="domain" description="ABC transporter" evidence="12">
    <location>
        <begin position="415"/>
        <end position="660"/>
    </location>
</feature>
<comment type="subcellular location">
    <subcellularLocation>
        <location evidence="1">Cell membrane</location>
        <topology evidence="1">Multi-pass membrane protein</topology>
    </subcellularLocation>
</comment>
<dbReference type="GO" id="GO:0005886">
    <property type="term" value="C:plasma membrane"/>
    <property type="evidence" value="ECO:0007669"/>
    <property type="project" value="UniProtKB-SubCell"/>
</dbReference>
<dbReference type="Pfam" id="PF00005">
    <property type="entry name" value="ABC_tran"/>
    <property type="match status" value="1"/>
</dbReference>
<dbReference type="InterPro" id="IPR039421">
    <property type="entry name" value="Type_1_exporter"/>
</dbReference>
<evidence type="ECO:0000256" key="10">
    <source>
        <dbReference type="SAM" id="MobiDB-lite"/>
    </source>
</evidence>
<dbReference type="OrthoDB" id="9806127at2"/>